<dbReference type="Proteomes" id="UP000697710">
    <property type="component" value="Unassembled WGS sequence"/>
</dbReference>
<dbReference type="CDD" id="cd02440">
    <property type="entry name" value="AdoMet_MTases"/>
    <property type="match status" value="1"/>
</dbReference>
<dbReference type="EMBL" id="JAGQHR010000210">
    <property type="protein sequence ID" value="MCA9727669.1"/>
    <property type="molecule type" value="Genomic_DNA"/>
</dbReference>
<dbReference type="GO" id="GO:0032259">
    <property type="term" value="P:methylation"/>
    <property type="evidence" value="ECO:0007669"/>
    <property type="project" value="UniProtKB-KW"/>
</dbReference>
<dbReference type="GO" id="GO:0008168">
    <property type="term" value="F:methyltransferase activity"/>
    <property type="evidence" value="ECO:0007669"/>
    <property type="project" value="UniProtKB-KW"/>
</dbReference>
<reference evidence="1" key="2">
    <citation type="journal article" date="2021" name="Microbiome">
        <title>Successional dynamics and alternative stable states in a saline activated sludge microbial community over 9 years.</title>
        <authorList>
            <person name="Wang Y."/>
            <person name="Ye J."/>
            <person name="Ju F."/>
            <person name="Liu L."/>
            <person name="Boyd J.A."/>
            <person name="Deng Y."/>
            <person name="Parks D.H."/>
            <person name="Jiang X."/>
            <person name="Yin X."/>
            <person name="Woodcroft B.J."/>
            <person name="Tyson G.W."/>
            <person name="Hugenholtz P."/>
            <person name="Polz M.F."/>
            <person name="Zhang T."/>
        </authorList>
    </citation>
    <scope>NUCLEOTIDE SEQUENCE</scope>
    <source>
        <strain evidence="1">HKST-UBA01</strain>
    </source>
</reference>
<keyword evidence="1" id="KW-0808">Transferase</keyword>
<dbReference type="AlphaFoldDB" id="A0A956LY24"/>
<dbReference type="PANTHER" id="PTHR43861:SF6">
    <property type="entry name" value="METHYLTRANSFERASE TYPE 11"/>
    <property type="match status" value="1"/>
</dbReference>
<comment type="caution">
    <text evidence="1">The sequence shown here is derived from an EMBL/GenBank/DDBJ whole genome shotgun (WGS) entry which is preliminary data.</text>
</comment>
<evidence type="ECO:0000313" key="1">
    <source>
        <dbReference type="EMBL" id="MCA9727669.1"/>
    </source>
</evidence>
<organism evidence="1 2">
    <name type="scientific">Eiseniibacteriota bacterium</name>
    <dbReference type="NCBI Taxonomy" id="2212470"/>
    <lineage>
        <taxon>Bacteria</taxon>
        <taxon>Candidatus Eiseniibacteriota</taxon>
    </lineage>
</organism>
<reference evidence="1" key="1">
    <citation type="submission" date="2020-04" db="EMBL/GenBank/DDBJ databases">
        <authorList>
            <person name="Zhang T."/>
        </authorList>
    </citation>
    <scope>NUCLEOTIDE SEQUENCE</scope>
    <source>
        <strain evidence="1">HKST-UBA01</strain>
    </source>
</reference>
<dbReference type="PANTHER" id="PTHR43861">
    <property type="entry name" value="TRANS-ACONITATE 2-METHYLTRANSFERASE-RELATED"/>
    <property type="match status" value="1"/>
</dbReference>
<evidence type="ECO:0000313" key="2">
    <source>
        <dbReference type="Proteomes" id="UP000697710"/>
    </source>
</evidence>
<name>A0A956LY24_UNCEI</name>
<accession>A0A956LY24</accession>
<dbReference type="Gene3D" id="3.40.50.150">
    <property type="entry name" value="Vaccinia Virus protein VP39"/>
    <property type="match status" value="1"/>
</dbReference>
<dbReference type="SUPFAM" id="SSF53335">
    <property type="entry name" value="S-adenosyl-L-methionine-dependent methyltransferases"/>
    <property type="match status" value="1"/>
</dbReference>
<sequence>MTDAKGKPDAGLELEQITCVVCGSAESAPLFTSRDLRYDFTPRDEFTLVECARCGLRYVNPRPTERSLDLFYPDTYYRDRKEPPRVRRAPPSGLRRLYPPRAERVLQEKVRHARALAPAGGRVLEIGPAAGQCLEAMREAGYDVVGLERNPKMVEHIRNTLEIPCWRPDEFDPAGAGRVDLVVLWNVFEHLSDPVGMLTQARSFLRPGGGLVFSVPNAAALEREVFFRGESCEDVPRHLFSYSPQTVRALLEKEGFTVERVVSVTRTAVSELQERTERALFRSPLGRPLKKVVYNFGVLPLIWAWDRGTGALGRGHTLVVSARLR</sequence>
<keyword evidence="1" id="KW-0489">Methyltransferase</keyword>
<protein>
    <submittedName>
        <fullName evidence="1">Class I SAM-dependent methyltransferase</fullName>
    </submittedName>
</protein>
<dbReference type="InterPro" id="IPR029063">
    <property type="entry name" value="SAM-dependent_MTases_sf"/>
</dbReference>
<proteinExistence type="predicted"/>
<gene>
    <name evidence="1" type="ORF">KC729_08295</name>
</gene>
<dbReference type="Pfam" id="PF13489">
    <property type="entry name" value="Methyltransf_23"/>
    <property type="match status" value="1"/>
</dbReference>